<evidence type="ECO:0000313" key="3">
    <source>
        <dbReference type="EMBL" id="MYN04626.1"/>
    </source>
</evidence>
<dbReference type="NCBIfam" id="NF038125">
    <property type="entry name" value="PEP_CTERM_THxN"/>
    <property type="match status" value="1"/>
</dbReference>
<keyword evidence="4" id="KW-1185">Reference proteome</keyword>
<sequence length="274" mass="27927">MKKKLWKLGALLGACCVAVSAHAGPLVTQWSFTLDANWSGAPVFTGGGGTTFSDAAEISWGAAGDMHTVGSGRSGLEITNANSAGLVNTNGLAATTNTITHYNNVVAGGSSTLSTAMLLSTLSLTPTLPAPGPVIGPTAINFAINFSETSNGAPCGFPSTSECDDIFIIGTGSLNNQFDYDGNTYFVSFFESTNNLKALPAATCAAAGAAPNCLGLQTQEGQFTPAIFKFTITSERVVIEVPEPPVLALFALGALGLALARRQRAGGSDQARAG</sequence>
<dbReference type="AlphaFoldDB" id="A0A6N9HMN4"/>
<comment type="caution">
    <text evidence="3">The sequence shown here is derived from an EMBL/GenBank/DDBJ whole genome shotgun (WGS) entry which is preliminary data.</text>
</comment>
<dbReference type="RefSeq" id="WP_161027585.1">
    <property type="nucleotide sequence ID" value="NZ_WWCJ01000019.1"/>
</dbReference>
<feature type="domain" description="Ice-binding protein C-terminal" evidence="2">
    <location>
        <begin position="241"/>
        <end position="262"/>
    </location>
</feature>
<feature type="chain" id="PRO_5027063665" evidence="1">
    <location>
        <begin position="24"/>
        <end position="274"/>
    </location>
</feature>
<protein>
    <submittedName>
        <fullName evidence="3">PEP-CTERM sorting domain-containing protein</fullName>
    </submittedName>
</protein>
<dbReference type="Pfam" id="PF07589">
    <property type="entry name" value="PEP-CTERM"/>
    <property type="match status" value="1"/>
</dbReference>
<feature type="signal peptide" evidence="1">
    <location>
        <begin position="1"/>
        <end position="23"/>
    </location>
</feature>
<organism evidence="3 4">
    <name type="scientific">Pseudoduganella guangdongensis</name>
    <dbReference type="NCBI Taxonomy" id="2692179"/>
    <lineage>
        <taxon>Bacteria</taxon>
        <taxon>Pseudomonadati</taxon>
        <taxon>Pseudomonadota</taxon>
        <taxon>Betaproteobacteria</taxon>
        <taxon>Burkholderiales</taxon>
        <taxon>Oxalobacteraceae</taxon>
        <taxon>Telluria group</taxon>
        <taxon>Pseudoduganella</taxon>
    </lineage>
</organism>
<dbReference type="NCBIfam" id="TIGR02595">
    <property type="entry name" value="PEP_CTERM"/>
    <property type="match status" value="1"/>
</dbReference>
<keyword evidence="1" id="KW-0732">Signal</keyword>
<evidence type="ECO:0000256" key="1">
    <source>
        <dbReference type="SAM" id="SignalP"/>
    </source>
</evidence>
<dbReference type="Proteomes" id="UP000448575">
    <property type="component" value="Unassembled WGS sequence"/>
</dbReference>
<evidence type="ECO:0000259" key="2">
    <source>
        <dbReference type="Pfam" id="PF07589"/>
    </source>
</evidence>
<accession>A0A6N9HMN4</accession>
<reference evidence="3 4" key="1">
    <citation type="submission" date="2019-12" db="EMBL/GenBank/DDBJ databases">
        <title>Novel species isolated from a subtropical stream in China.</title>
        <authorList>
            <person name="Lu H."/>
        </authorList>
    </citation>
    <scope>NUCLEOTIDE SEQUENCE [LARGE SCALE GENOMIC DNA]</scope>
    <source>
        <strain evidence="3 4">DS3</strain>
    </source>
</reference>
<evidence type="ECO:0000313" key="4">
    <source>
        <dbReference type="Proteomes" id="UP000448575"/>
    </source>
</evidence>
<dbReference type="InterPro" id="IPR013424">
    <property type="entry name" value="Ice-binding_C"/>
</dbReference>
<proteinExistence type="predicted"/>
<name>A0A6N9HMN4_9BURK</name>
<gene>
    <name evidence="3" type="ORF">GTP41_21260</name>
</gene>
<dbReference type="EMBL" id="WWCJ01000019">
    <property type="protein sequence ID" value="MYN04626.1"/>
    <property type="molecule type" value="Genomic_DNA"/>
</dbReference>